<keyword evidence="1" id="KW-0378">Hydrolase</keyword>
<dbReference type="InterPro" id="IPR043504">
    <property type="entry name" value="Peptidase_S1_PA_chymotrypsin"/>
</dbReference>
<sequence>MKKFGKISGVLGAMALSASFLIPTHQADAAVKAYPYNGLNNNNYYNAMNIKSNVGGVSIKHITNPENSGYSAVGRVSNYDGWKGHGKDSMGTGFIIDGHTYITNLHVVQDSKGKIARPQDVKMVTERNGSSRKYVFNATKIKRVPNADAVIIHTRQNMDRYVKPMKLANEREINGLKAGDPIKAPGYDKYSKYGPTEDNTKLWESNGRYLMTTSNGREIMNKQIFRSGGSGSPILTKDNKVIGISAYGWNLNGTTHNELAGGFKFTGDTRQFILNNMK</sequence>
<keyword evidence="1" id="KW-0645">Protease</keyword>
<dbReference type="SUPFAM" id="SSF50494">
    <property type="entry name" value="Trypsin-like serine proteases"/>
    <property type="match status" value="1"/>
</dbReference>
<dbReference type="Pfam" id="PF13365">
    <property type="entry name" value="Trypsin_2"/>
    <property type="match status" value="1"/>
</dbReference>
<dbReference type="RefSeq" id="WP_002504479.1">
    <property type="nucleotide sequence ID" value="NZ_CAJUUW010000030.1"/>
</dbReference>
<keyword evidence="1" id="KW-0720">Serine protease</keyword>
<dbReference type="EMBL" id="JACGQI010000037">
    <property type="protein sequence ID" value="MBF2231318.1"/>
    <property type="molecule type" value="Genomic_DNA"/>
</dbReference>
<gene>
    <name evidence="3" type="ORF">H3963_13035</name>
</gene>
<protein>
    <submittedName>
        <fullName evidence="3">Trypsin-like peptidase domain-containing protein</fullName>
    </submittedName>
</protein>
<evidence type="ECO:0000256" key="1">
    <source>
        <dbReference type="ARBA" id="ARBA00022825"/>
    </source>
</evidence>
<dbReference type="Proteomes" id="UP000648077">
    <property type="component" value="Unassembled WGS sequence"/>
</dbReference>
<dbReference type="Gene3D" id="2.40.10.10">
    <property type="entry name" value="Trypsin-like serine proteases"/>
    <property type="match status" value="2"/>
</dbReference>
<feature type="chain" id="PRO_5044096263" evidence="2">
    <location>
        <begin position="30"/>
        <end position="278"/>
    </location>
</feature>
<organism evidence="3 4">
    <name type="scientific">Staphylococcus epidermidis</name>
    <dbReference type="NCBI Taxonomy" id="1282"/>
    <lineage>
        <taxon>Bacteria</taxon>
        <taxon>Bacillati</taxon>
        <taxon>Bacillota</taxon>
        <taxon>Bacilli</taxon>
        <taxon>Bacillales</taxon>
        <taxon>Staphylococcaceae</taxon>
        <taxon>Staphylococcus</taxon>
    </lineage>
</organism>
<evidence type="ECO:0000313" key="3">
    <source>
        <dbReference type="EMBL" id="MBF2231318.1"/>
    </source>
</evidence>
<feature type="signal peptide" evidence="2">
    <location>
        <begin position="1"/>
        <end position="29"/>
    </location>
</feature>
<evidence type="ECO:0000256" key="2">
    <source>
        <dbReference type="SAM" id="SignalP"/>
    </source>
</evidence>
<dbReference type="OrthoDB" id="2396730at2"/>
<evidence type="ECO:0000313" key="4">
    <source>
        <dbReference type="Proteomes" id="UP000648077"/>
    </source>
</evidence>
<dbReference type="GO" id="GO:0008236">
    <property type="term" value="F:serine-type peptidase activity"/>
    <property type="evidence" value="ECO:0007669"/>
    <property type="project" value="UniProtKB-KW"/>
</dbReference>
<dbReference type="AlphaFoldDB" id="A0A509LQI5"/>
<dbReference type="InterPro" id="IPR009003">
    <property type="entry name" value="Peptidase_S1_PA"/>
</dbReference>
<comment type="caution">
    <text evidence="3">The sequence shown here is derived from an EMBL/GenBank/DDBJ whole genome shotgun (WGS) entry which is preliminary data.</text>
</comment>
<name>A0A509LQI5_STAEP</name>
<reference evidence="3" key="1">
    <citation type="submission" date="2020-08" db="EMBL/GenBank/DDBJ databases">
        <title>Changes in the skin microbiome associated with squamous cell carcinoma in transplant recipients.</title>
        <authorList>
            <person name="Zaugg J."/>
            <person name="Krueger A."/>
            <person name="Lachner N."/>
        </authorList>
    </citation>
    <scope>NUCLEOTIDE SEQUENCE</scope>
    <source>
        <strain evidence="3">R5988</strain>
    </source>
</reference>
<accession>A0A509LQI5</accession>
<proteinExistence type="predicted"/>
<keyword evidence="2" id="KW-0732">Signal</keyword>